<dbReference type="EMBL" id="VRMN01000007">
    <property type="protein sequence ID" value="KAA8493349.1"/>
    <property type="molecule type" value="Genomic_DNA"/>
</dbReference>
<dbReference type="GO" id="GO:0005524">
    <property type="term" value="F:ATP binding"/>
    <property type="evidence" value="ECO:0007669"/>
    <property type="project" value="UniProtKB-UniRule"/>
</dbReference>
<feature type="binding site" evidence="1">
    <location>
        <begin position="192"/>
        <end position="199"/>
    </location>
    <ligand>
        <name>ATP</name>
        <dbReference type="ChEBI" id="CHEBI:30616"/>
    </ligand>
</feature>
<dbReference type="Pfam" id="PF00225">
    <property type="entry name" value="Kinesin"/>
    <property type="match status" value="1"/>
</dbReference>
<keyword evidence="6" id="KW-1185">Reference proteome</keyword>
<comment type="similarity">
    <text evidence="1">Belongs to the TRAFAC class myosin-kinesin ATPase superfamily. Kinesin family.</text>
</comment>
<dbReference type="InterPro" id="IPR036961">
    <property type="entry name" value="Kinesin_motor_dom_sf"/>
</dbReference>
<comment type="caution">
    <text evidence="5">The sequence shown here is derived from an EMBL/GenBank/DDBJ whole genome shotgun (WGS) entry which is preliminary data.</text>
</comment>
<dbReference type="GO" id="GO:0003777">
    <property type="term" value="F:microtubule motor activity"/>
    <property type="evidence" value="ECO:0007669"/>
    <property type="project" value="InterPro"/>
</dbReference>
<accession>A0A5J4YPI3</accession>
<feature type="domain" description="Kinesin motor" evidence="4">
    <location>
        <begin position="105"/>
        <end position="512"/>
    </location>
</feature>
<proteinExistence type="inferred from homology"/>
<reference evidence="6" key="1">
    <citation type="journal article" date="2019" name="Nat. Commun.">
        <title>Expansion of phycobilisome linker gene families in mesophilic red algae.</title>
        <authorList>
            <person name="Lee J."/>
            <person name="Kim D."/>
            <person name="Bhattacharya D."/>
            <person name="Yoon H.S."/>
        </authorList>
    </citation>
    <scope>NUCLEOTIDE SEQUENCE [LARGE SCALE GENOMIC DNA]</scope>
    <source>
        <strain evidence="6">CCMP 1328</strain>
    </source>
</reference>
<feature type="coiled-coil region" evidence="2">
    <location>
        <begin position="533"/>
        <end position="567"/>
    </location>
</feature>
<evidence type="ECO:0000259" key="4">
    <source>
        <dbReference type="PROSITE" id="PS50067"/>
    </source>
</evidence>
<dbReference type="GO" id="GO:0007052">
    <property type="term" value="P:mitotic spindle organization"/>
    <property type="evidence" value="ECO:0007669"/>
    <property type="project" value="TreeGrafter"/>
</dbReference>
<dbReference type="InterPro" id="IPR001752">
    <property type="entry name" value="Kinesin_motor_dom"/>
</dbReference>
<evidence type="ECO:0000313" key="5">
    <source>
        <dbReference type="EMBL" id="KAA8493349.1"/>
    </source>
</evidence>
<evidence type="ECO:0000256" key="1">
    <source>
        <dbReference type="PROSITE-ProRule" id="PRU00283"/>
    </source>
</evidence>
<dbReference type="GO" id="GO:0007018">
    <property type="term" value="P:microtubule-based movement"/>
    <property type="evidence" value="ECO:0007669"/>
    <property type="project" value="InterPro"/>
</dbReference>
<keyword evidence="1" id="KW-0067">ATP-binding</keyword>
<dbReference type="SMART" id="SM00129">
    <property type="entry name" value="KISc"/>
    <property type="match status" value="1"/>
</dbReference>
<evidence type="ECO:0000256" key="2">
    <source>
        <dbReference type="SAM" id="Coils"/>
    </source>
</evidence>
<keyword evidence="1" id="KW-0505">Motor protein</keyword>
<dbReference type="PROSITE" id="PS50067">
    <property type="entry name" value="KINESIN_MOTOR_2"/>
    <property type="match status" value="1"/>
</dbReference>
<protein>
    <submittedName>
        <fullName evidence="5">Kinesin-like protein KIF20A</fullName>
    </submittedName>
</protein>
<keyword evidence="1" id="KW-0547">Nucleotide-binding</keyword>
<dbReference type="InterPro" id="IPR027417">
    <property type="entry name" value="P-loop_NTPase"/>
</dbReference>
<dbReference type="PANTHER" id="PTHR47969">
    <property type="entry name" value="CHROMOSOME-ASSOCIATED KINESIN KIF4A-RELATED"/>
    <property type="match status" value="1"/>
</dbReference>
<gene>
    <name evidence="5" type="ORF">FVE85_8794</name>
</gene>
<dbReference type="SUPFAM" id="SSF52540">
    <property type="entry name" value="P-loop containing nucleoside triphosphate hydrolases"/>
    <property type="match status" value="1"/>
</dbReference>
<dbReference type="OMA" id="HAYQCAM"/>
<dbReference type="GO" id="GO:0051231">
    <property type="term" value="P:spindle elongation"/>
    <property type="evidence" value="ECO:0007669"/>
    <property type="project" value="TreeGrafter"/>
</dbReference>
<dbReference type="InterPro" id="IPR027640">
    <property type="entry name" value="Kinesin-like_fam"/>
</dbReference>
<dbReference type="PRINTS" id="PR00380">
    <property type="entry name" value="KINESINHEAVY"/>
</dbReference>
<organism evidence="5 6">
    <name type="scientific">Porphyridium purpureum</name>
    <name type="common">Red alga</name>
    <name type="synonym">Porphyridium cruentum</name>
    <dbReference type="NCBI Taxonomy" id="35688"/>
    <lineage>
        <taxon>Eukaryota</taxon>
        <taxon>Rhodophyta</taxon>
        <taxon>Bangiophyceae</taxon>
        <taxon>Porphyridiales</taxon>
        <taxon>Porphyridiaceae</taxon>
        <taxon>Porphyridium</taxon>
    </lineage>
</organism>
<dbReference type="Proteomes" id="UP000324585">
    <property type="component" value="Unassembled WGS sequence"/>
</dbReference>
<dbReference type="OrthoDB" id="123929at2759"/>
<dbReference type="AlphaFoldDB" id="A0A5J4YPI3"/>
<evidence type="ECO:0000313" key="6">
    <source>
        <dbReference type="Proteomes" id="UP000324585"/>
    </source>
</evidence>
<dbReference type="PANTHER" id="PTHR47969:SF29">
    <property type="entry name" value="KINESIN-LIKE PROTEIN"/>
    <property type="match status" value="1"/>
</dbReference>
<evidence type="ECO:0000256" key="3">
    <source>
        <dbReference type="SAM" id="MobiDB-lite"/>
    </source>
</evidence>
<keyword evidence="2" id="KW-0175">Coiled coil</keyword>
<name>A0A5J4YPI3_PORPP</name>
<dbReference type="Gene3D" id="3.40.850.10">
    <property type="entry name" value="Kinesin motor domain"/>
    <property type="match status" value="1"/>
</dbReference>
<dbReference type="GO" id="GO:0008017">
    <property type="term" value="F:microtubule binding"/>
    <property type="evidence" value="ECO:0007669"/>
    <property type="project" value="InterPro"/>
</dbReference>
<dbReference type="GO" id="GO:0005875">
    <property type="term" value="C:microtubule associated complex"/>
    <property type="evidence" value="ECO:0007669"/>
    <property type="project" value="TreeGrafter"/>
</dbReference>
<feature type="region of interest" description="Disordered" evidence="3">
    <location>
        <begin position="30"/>
        <end position="70"/>
    </location>
</feature>
<sequence>MTDRNDEPRDSVDSAVVPFASDLDEYARRLDFGGSTSGVEGTRDSGPVRLRKDGPVLIEDGDEGRKELDTRSVDHQPICDAPREDGLLPTRPGRAVDSDRGWEQRIHVVLRVRPLSEKELARGERNAVNIEGTTRVSITPVAGHAARTKQFEFARVYEPATQQAELFEGSVKEIVERTFHERTRDTLVFAYGATNAGKTFTIHSPDDRIGSESCGMLLRSIHHLFGLIAVSGTLLVTNPQQLRVSFSSRCGPVIGASACFAKLGLHVDQRQEQTQPHHRPSQETSHCAVRSEMGVVVSFCEVYREQLYDLLDAESLQEACSIECEPKKEQSKRRPVLKLREANGKVYIENATRVLLRGWQDAALLLEKAAKKRRTEETHLNSRSSRSHSIFSVWLVEQGSDDISKARTNEMAIVDLAGAERVARSQAKGVQLKESAEINKSLLTLTRVFEALRKQPSSAGSLVPYRDSKLTRLLQPALQTGLVLMLAGVSPAESDAMDSIYSLQCGALAASILSFNGGAVPDERRGTGGHLELKRMEELYREECSHRRRLEHELNAVKMALAAAESKNALMEVELRQEFAEEMAEMVERWEHERACEFEQMVERSERRLQKRIEVVTKSARKQVQLSARRALSQRDTAQRELKRRRAHDDGLCQQLQLLEHTYFSPKFSLGYALTERSNGASNPSTARRTSIWQPRAPLAMIRHSNDLVVLDDRLARFSGPSPSREATGALRASAMSMLHRGAISWFCI</sequence>